<dbReference type="EMBL" id="RXOE01000001">
    <property type="protein sequence ID" value="RTQ36659.1"/>
    <property type="molecule type" value="Genomic_DNA"/>
</dbReference>
<keyword evidence="2" id="KW-1185">Reference proteome</keyword>
<evidence type="ECO:0000313" key="1">
    <source>
        <dbReference type="EMBL" id="RTQ36659.1"/>
    </source>
</evidence>
<sequence>MERRLDWALAACARILRPVVRLALAMGVKHPHLEELLRDLLIEEAQRSWRAQGVPRPNLSQLSITTGLNRKAVTAKVRATSDPLPHTELSAAAKTFTLWLQMLTQNDSFRRLPITAGSATPSFEAVARMSSRGDVHHRTILDELVRLNMVSEEEGVVELTTDGFVPVEDLQSMLAFLGDNGRDHLLAAVSNTLGDEPRMLERAVYARGLTLQECEQIQRLVRERWAALHHELAQEMTQAVDRAPSGSTGRIRVGIYTYYQDENVENVPAPPPRPPD</sequence>
<protein>
    <submittedName>
        <fullName evidence="1">Uncharacterized protein</fullName>
    </submittedName>
</protein>
<evidence type="ECO:0000313" key="2">
    <source>
        <dbReference type="Proteomes" id="UP000267418"/>
    </source>
</evidence>
<dbReference type="Pfam" id="PF20112">
    <property type="entry name" value="DUF6502"/>
    <property type="match status" value="1"/>
</dbReference>
<reference evidence="1 2" key="1">
    <citation type="submission" date="2018-12" db="EMBL/GenBank/DDBJ databases">
        <title>The genome of Variovorax gossypii DSM 100435.</title>
        <authorList>
            <person name="Gao J."/>
            <person name="Sun J."/>
        </authorList>
    </citation>
    <scope>NUCLEOTIDE SEQUENCE [LARGE SCALE GENOMIC DNA]</scope>
    <source>
        <strain evidence="1 2">DSM 100435</strain>
    </source>
</reference>
<dbReference type="Proteomes" id="UP000267418">
    <property type="component" value="Unassembled WGS sequence"/>
</dbReference>
<dbReference type="InterPro" id="IPR045445">
    <property type="entry name" value="DUF6502"/>
</dbReference>
<dbReference type="OrthoDB" id="6356376at2"/>
<gene>
    <name evidence="1" type="ORF">EJP69_02645</name>
</gene>
<name>A0A3S0HH43_9BURK</name>
<dbReference type="AlphaFoldDB" id="A0A3S0HH43"/>
<proteinExistence type="predicted"/>
<dbReference type="RefSeq" id="WP_093307143.1">
    <property type="nucleotide sequence ID" value="NZ_RXOE01000001.1"/>
</dbReference>
<comment type="caution">
    <text evidence="1">The sequence shown here is derived from an EMBL/GenBank/DDBJ whole genome shotgun (WGS) entry which is preliminary data.</text>
</comment>
<accession>A0A3S0HH43</accession>
<organism evidence="1 2">
    <name type="scientific">Variovorax gossypii</name>
    <dbReference type="NCBI Taxonomy" id="1679495"/>
    <lineage>
        <taxon>Bacteria</taxon>
        <taxon>Pseudomonadati</taxon>
        <taxon>Pseudomonadota</taxon>
        <taxon>Betaproteobacteria</taxon>
        <taxon>Burkholderiales</taxon>
        <taxon>Comamonadaceae</taxon>
        <taxon>Variovorax</taxon>
    </lineage>
</organism>